<name>A0ABV2QIQ8_9MICO</name>
<reference evidence="4 5" key="1">
    <citation type="submission" date="2024-06" db="EMBL/GenBank/DDBJ databases">
        <title>Sorghum-associated microbial communities from plants grown in Nebraska, USA.</title>
        <authorList>
            <person name="Schachtman D."/>
        </authorList>
    </citation>
    <scope>NUCLEOTIDE SEQUENCE [LARGE SCALE GENOMIC DNA]</scope>
    <source>
        <strain evidence="4 5">2857</strain>
    </source>
</reference>
<dbReference type="GO" id="GO:0016746">
    <property type="term" value="F:acyltransferase activity"/>
    <property type="evidence" value="ECO:0007669"/>
    <property type="project" value="UniProtKB-KW"/>
</dbReference>
<comment type="caution">
    <text evidence="4">The sequence shown here is derived from an EMBL/GenBank/DDBJ whole genome shotgun (WGS) entry which is preliminary data.</text>
</comment>
<dbReference type="InterPro" id="IPR042001">
    <property type="entry name" value="Sortase_F"/>
</dbReference>
<dbReference type="PROSITE" id="PS51257">
    <property type="entry name" value="PROKAR_LIPOPROTEIN"/>
    <property type="match status" value="1"/>
</dbReference>
<evidence type="ECO:0000256" key="2">
    <source>
        <dbReference type="SAM" id="MobiDB-lite"/>
    </source>
</evidence>
<dbReference type="Proteomes" id="UP001549257">
    <property type="component" value="Unassembled WGS sequence"/>
</dbReference>
<dbReference type="InterPro" id="IPR005754">
    <property type="entry name" value="Sortase"/>
</dbReference>
<dbReference type="InterPro" id="IPR023365">
    <property type="entry name" value="Sortase_dom-sf"/>
</dbReference>
<keyword evidence="1" id="KW-0378">Hydrolase</keyword>
<dbReference type="RefSeq" id="WP_354023134.1">
    <property type="nucleotide sequence ID" value="NZ_JBEPSJ010000001.1"/>
</dbReference>
<evidence type="ECO:0000256" key="3">
    <source>
        <dbReference type="SAM" id="SignalP"/>
    </source>
</evidence>
<gene>
    <name evidence="4" type="ORF">ABIE21_000418</name>
</gene>
<keyword evidence="4" id="KW-0012">Acyltransferase</keyword>
<sequence length="213" mass="21703">MLRPLALAGAAVALLLTGCSLNPASEHPVPTGALPTAEPSPTATTPPVPEVPIQGTANTPARAAVPPVRVTVPDAGIDIAIEPVGVLGNGEMELPADTSIAGWYEYGPDPASATGATILAAHVDSLVYGLGPFSRLRDLAAGAPVGVTTADGAVHRYSIESITRVAKEEIALDTVFDRTGPAHLVLMTCGGQFDYETGHYLDNILARAVPVAG</sequence>
<feature type="signal peptide" evidence="3">
    <location>
        <begin position="1"/>
        <end position="24"/>
    </location>
</feature>
<evidence type="ECO:0000256" key="1">
    <source>
        <dbReference type="ARBA" id="ARBA00022801"/>
    </source>
</evidence>
<keyword evidence="5" id="KW-1185">Reference proteome</keyword>
<evidence type="ECO:0000313" key="5">
    <source>
        <dbReference type="Proteomes" id="UP001549257"/>
    </source>
</evidence>
<proteinExistence type="predicted"/>
<accession>A0ABV2QIQ8</accession>
<organism evidence="4 5">
    <name type="scientific">Conyzicola nivalis</name>
    <dbReference type="NCBI Taxonomy" id="1477021"/>
    <lineage>
        <taxon>Bacteria</taxon>
        <taxon>Bacillati</taxon>
        <taxon>Actinomycetota</taxon>
        <taxon>Actinomycetes</taxon>
        <taxon>Micrococcales</taxon>
        <taxon>Microbacteriaceae</taxon>
        <taxon>Conyzicola</taxon>
    </lineage>
</organism>
<dbReference type="Pfam" id="PF04203">
    <property type="entry name" value="Sortase"/>
    <property type="match status" value="1"/>
</dbReference>
<protein>
    <submittedName>
        <fullName evidence="4">Pyruvate/2-oxoglutarate dehydrogenase complex dihydrolipoamide acyltransferase (E2) component</fullName>
    </submittedName>
</protein>
<feature type="chain" id="PRO_5047497863" evidence="3">
    <location>
        <begin position="25"/>
        <end position="213"/>
    </location>
</feature>
<keyword evidence="4" id="KW-0808">Transferase</keyword>
<dbReference type="CDD" id="cd05829">
    <property type="entry name" value="Sortase_F"/>
    <property type="match status" value="1"/>
</dbReference>
<dbReference type="SUPFAM" id="SSF63817">
    <property type="entry name" value="Sortase"/>
    <property type="match status" value="1"/>
</dbReference>
<keyword evidence="3" id="KW-0732">Signal</keyword>
<keyword evidence="4" id="KW-0670">Pyruvate</keyword>
<feature type="region of interest" description="Disordered" evidence="2">
    <location>
        <begin position="27"/>
        <end position="60"/>
    </location>
</feature>
<dbReference type="EMBL" id="JBEPSJ010000001">
    <property type="protein sequence ID" value="MET4580928.1"/>
    <property type="molecule type" value="Genomic_DNA"/>
</dbReference>
<evidence type="ECO:0000313" key="4">
    <source>
        <dbReference type="EMBL" id="MET4580928.1"/>
    </source>
</evidence>
<dbReference type="Gene3D" id="2.40.260.10">
    <property type="entry name" value="Sortase"/>
    <property type="match status" value="1"/>
</dbReference>